<dbReference type="GO" id="GO:0005524">
    <property type="term" value="F:ATP binding"/>
    <property type="evidence" value="ECO:0007669"/>
    <property type="project" value="InterPro"/>
</dbReference>
<dbReference type="InterPro" id="IPR000719">
    <property type="entry name" value="Prot_kinase_dom"/>
</dbReference>
<dbReference type="InterPro" id="IPR011009">
    <property type="entry name" value="Kinase-like_dom_sf"/>
</dbReference>
<dbReference type="InParanoid" id="A7TBV7"/>
<sequence length="92" mass="10656">MAPEVIACDEQPDATYDNRCDMWSIGITAIEMAESQPPLCDMHPMRALFLIPRSDPPKLKSKKSWSKRFHHFVNTCLIKDYQHRPTADQLLQ</sequence>
<evidence type="ECO:0000313" key="3">
    <source>
        <dbReference type="Proteomes" id="UP000001593"/>
    </source>
</evidence>
<feature type="non-terminal residue" evidence="2">
    <location>
        <position position="1"/>
    </location>
</feature>
<dbReference type="PROSITE" id="PS50011">
    <property type="entry name" value="PROTEIN_KINASE_DOM"/>
    <property type="match status" value="1"/>
</dbReference>
<protein>
    <recommendedName>
        <fullName evidence="1">Protein kinase domain-containing protein</fullName>
    </recommendedName>
</protein>
<proteinExistence type="predicted"/>
<dbReference type="PANTHER" id="PTHR47096">
    <property type="entry name" value="MISSHAPEN LIKE KINASE 1"/>
    <property type="match status" value="1"/>
</dbReference>
<feature type="domain" description="Protein kinase" evidence="1">
    <location>
        <begin position="1"/>
        <end position="92"/>
    </location>
</feature>
<dbReference type="GO" id="GO:0004672">
    <property type="term" value="F:protein kinase activity"/>
    <property type="evidence" value="ECO:0007669"/>
    <property type="project" value="InterPro"/>
</dbReference>
<name>A7TBV7_NEMVE</name>
<gene>
    <name evidence="2" type="ORF">NEMVEDRAFT_v1g47772</name>
</gene>
<dbReference type="KEGG" id="nve:5496908"/>
<dbReference type="Pfam" id="PF00069">
    <property type="entry name" value="Pkinase"/>
    <property type="match status" value="1"/>
</dbReference>
<evidence type="ECO:0000259" key="1">
    <source>
        <dbReference type="PROSITE" id="PS50011"/>
    </source>
</evidence>
<dbReference type="EMBL" id="DS475717">
    <property type="protein sequence ID" value="EDO26496.1"/>
    <property type="molecule type" value="Genomic_DNA"/>
</dbReference>
<keyword evidence="3" id="KW-1185">Reference proteome</keyword>
<dbReference type="PhylomeDB" id="A7TBV7"/>
<dbReference type="InterPro" id="IPR051700">
    <property type="entry name" value="STE20_Ser-Thr_kinase"/>
</dbReference>
<organism evidence="2 3">
    <name type="scientific">Nematostella vectensis</name>
    <name type="common">Starlet sea anemone</name>
    <dbReference type="NCBI Taxonomy" id="45351"/>
    <lineage>
        <taxon>Eukaryota</taxon>
        <taxon>Metazoa</taxon>
        <taxon>Cnidaria</taxon>
        <taxon>Anthozoa</taxon>
        <taxon>Hexacorallia</taxon>
        <taxon>Actiniaria</taxon>
        <taxon>Edwardsiidae</taxon>
        <taxon>Nematostella</taxon>
    </lineage>
</organism>
<dbReference type="eggNOG" id="KOG0587">
    <property type="taxonomic scope" value="Eukaryota"/>
</dbReference>
<dbReference type="Gene3D" id="1.10.510.10">
    <property type="entry name" value="Transferase(Phosphotransferase) domain 1"/>
    <property type="match status" value="1"/>
</dbReference>
<dbReference type="PANTHER" id="PTHR47096:SF1">
    <property type="entry name" value="MISSHAPEN LIKE KINASE 1"/>
    <property type="match status" value="1"/>
</dbReference>
<evidence type="ECO:0000313" key="2">
    <source>
        <dbReference type="EMBL" id="EDO26496.1"/>
    </source>
</evidence>
<dbReference type="Proteomes" id="UP000001593">
    <property type="component" value="Unassembled WGS sequence"/>
</dbReference>
<reference evidence="2 3" key="1">
    <citation type="journal article" date="2007" name="Science">
        <title>Sea anemone genome reveals ancestral eumetazoan gene repertoire and genomic organization.</title>
        <authorList>
            <person name="Putnam N.H."/>
            <person name="Srivastava M."/>
            <person name="Hellsten U."/>
            <person name="Dirks B."/>
            <person name="Chapman J."/>
            <person name="Salamov A."/>
            <person name="Terry A."/>
            <person name="Shapiro H."/>
            <person name="Lindquist E."/>
            <person name="Kapitonov V.V."/>
            <person name="Jurka J."/>
            <person name="Genikhovich G."/>
            <person name="Grigoriev I.V."/>
            <person name="Lucas S.M."/>
            <person name="Steele R.E."/>
            <person name="Finnerty J.R."/>
            <person name="Technau U."/>
            <person name="Martindale M.Q."/>
            <person name="Rokhsar D.S."/>
        </authorList>
    </citation>
    <scope>NUCLEOTIDE SEQUENCE [LARGE SCALE GENOMIC DNA]</scope>
    <source>
        <strain evidence="3">CH2 X CH6</strain>
    </source>
</reference>
<dbReference type="HOGENOM" id="CLU_187316_0_0_1"/>
<dbReference type="AlphaFoldDB" id="A7TBV7"/>
<accession>A7TBV7</accession>
<dbReference type="SUPFAM" id="SSF56112">
    <property type="entry name" value="Protein kinase-like (PK-like)"/>
    <property type="match status" value="1"/>
</dbReference>